<gene>
    <name evidence="2" type="ORF">OS493_024113</name>
</gene>
<proteinExistence type="predicted"/>
<feature type="compositionally biased region" description="Polar residues" evidence="1">
    <location>
        <begin position="9"/>
        <end position="19"/>
    </location>
</feature>
<dbReference type="AlphaFoldDB" id="A0A9W9ZB34"/>
<evidence type="ECO:0000313" key="3">
    <source>
        <dbReference type="Proteomes" id="UP001163046"/>
    </source>
</evidence>
<feature type="region of interest" description="Disordered" evidence="1">
    <location>
        <begin position="1"/>
        <end position="23"/>
    </location>
</feature>
<keyword evidence="3" id="KW-1185">Reference proteome</keyword>
<sequence length="84" mass="9153">SRGKRFQTKRSVSSVNSPPTLAPDVQRLVREELRQLQQQICAKDHVLCRAGPKGNPGRRGGRGRPGRPGPQGSPGKHGPWDHGD</sequence>
<evidence type="ECO:0000256" key="1">
    <source>
        <dbReference type="SAM" id="MobiDB-lite"/>
    </source>
</evidence>
<protein>
    <submittedName>
        <fullName evidence="2">Uncharacterized protein</fullName>
    </submittedName>
</protein>
<comment type="caution">
    <text evidence="2">The sequence shown here is derived from an EMBL/GenBank/DDBJ whole genome shotgun (WGS) entry which is preliminary data.</text>
</comment>
<reference evidence="2" key="1">
    <citation type="submission" date="2023-01" db="EMBL/GenBank/DDBJ databases">
        <title>Genome assembly of the deep-sea coral Lophelia pertusa.</title>
        <authorList>
            <person name="Herrera S."/>
            <person name="Cordes E."/>
        </authorList>
    </citation>
    <scope>NUCLEOTIDE SEQUENCE</scope>
    <source>
        <strain evidence="2">USNM1676648</strain>
        <tissue evidence="2">Polyp</tissue>
    </source>
</reference>
<feature type="region of interest" description="Disordered" evidence="1">
    <location>
        <begin position="47"/>
        <end position="84"/>
    </location>
</feature>
<evidence type="ECO:0000313" key="2">
    <source>
        <dbReference type="EMBL" id="KAJ7378170.1"/>
    </source>
</evidence>
<dbReference type="EMBL" id="MU826368">
    <property type="protein sequence ID" value="KAJ7378170.1"/>
    <property type="molecule type" value="Genomic_DNA"/>
</dbReference>
<accession>A0A9W9ZB34</accession>
<organism evidence="2 3">
    <name type="scientific">Desmophyllum pertusum</name>
    <dbReference type="NCBI Taxonomy" id="174260"/>
    <lineage>
        <taxon>Eukaryota</taxon>
        <taxon>Metazoa</taxon>
        <taxon>Cnidaria</taxon>
        <taxon>Anthozoa</taxon>
        <taxon>Hexacorallia</taxon>
        <taxon>Scleractinia</taxon>
        <taxon>Caryophylliina</taxon>
        <taxon>Caryophylliidae</taxon>
        <taxon>Desmophyllum</taxon>
    </lineage>
</organism>
<feature type="non-terminal residue" evidence="2">
    <location>
        <position position="1"/>
    </location>
</feature>
<name>A0A9W9ZB34_9CNID</name>
<dbReference type="Proteomes" id="UP001163046">
    <property type="component" value="Unassembled WGS sequence"/>
</dbReference>